<evidence type="ECO:0000259" key="10">
    <source>
        <dbReference type="Pfam" id="PF08669"/>
    </source>
</evidence>
<dbReference type="NCBIfam" id="TIGR00528">
    <property type="entry name" value="gcvT"/>
    <property type="match status" value="1"/>
</dbReference>
<evidence type="ECO:0000313" key="11">
    <source>
        <dbReference type="EMBL" id="QJW96433.1"/>
    </source>
</evidence>
<dbReference type="InterPro" id="IPR006223">
    <property type="entry name" value="GcvT"/>
</dbReference>
<feature type="domain" description="Aminomethyltransferase C-terminal" evidence="10">
    <location>
        <begin position="282"/>
        <end position="358"/>
    </location>
</feature>
<comment type="subunit">
    <text evidence="7">The glycine cleavage system is composed of four proteins: P, T, L and H.</text>
</comment>
<evidence type="ECO:0000259" key="9">
    <source>
        <dbReference type="Pfam" id="PF01571"/>
    </source>
</evidence>
<dbReference type="FunFam" id="4.10.1250.10:FF:000001">
    <property type="entry name" value="Aminomethyltransferase"/>
    <property type="match status" value="1"/>
</dbReference>
<evidence type="ECO:0000256" key="3">
    <source>
        <dbReference type="ARBA" id="ARBA00022576"/>
    </source>
</evidence>
<comment type="catalytic activity">
    <reaction evidence="6 7">
        <text>N(6)-[(R)-S(8)-aminomethyldihydrolipoyl]-L-lysyl-[protein] + (6S)-5,6,7,8-tetrahydrofolate = N(6)-[(R)-dihydrolipoyl]-L-lysyl-[protein] + (6R)-5,10-methylene-5,6,7,8-tetrahydrofolate + NH4(+)</text>
        <dbReference type="Rhea" id="RHEA:16945"/>
        <dbReference type="Rhea" id="RHEA-COMP:10475"/>
        <dbReference type="Rhea" id="RHEA-COMP:10492"/>
        <dbReference type="ChEBI" id="CHEBI:15636"/>
        <dbReference type="ChEBI" id="CHEBI:28938"/>
        <dbReference type="ChEBI" id="CHEBI:57453"/>
        <dbReference type="ChEBI" id="CHEBI:83100"/>
        <dbReference type="ChEBI" id="CHEBI:83143"/>
        <dbReference type="EC" id="2.1.2.10"/>
    </reaction>
</comment>
<evidence type="ECO:0000256" key="4">
    <source>
        <dbReference type="ARBA" id="ARBA00022679"/>
    </source>
</evidence>
<reference evidence="12" key="1">
    <citation type="submission" date="2020-05" db="EMBL/GenBank/DDBJ databases">
        <title>Frigoriglobus tundricola gen. nov., sp. nov., a psychrotolerant cellulolytic planctomycete of the family Gemmataceae with two divergent copies of 16S rRNA gene.</title>
        <authorList>
            <person name="Kulichevskaya I.S."/>
            <person name="Ivanova A.A."/>
            <person name="Naumoff D.G."/>
            <person name="Beletsky A.V."/>
            <person name="Rijpstra W.I.C."/>
            <person name="Sinninghe Damste J.S."/>
            <person name="Mardanov A.V."/>
            <person name="Ravin N.V."/>
            <person name="Dedysh S.N."/>
        </authorList>
    </citation>
    <scope>NUCLEOTIDE SEQUENCE [LARGE SCALE GENOMIC DNA]</scope>
    <source>
        <strain evidence="12">PL17</strain>
    </source>
</reference>
<evidence type="ECO:0000313" key="12">
    <source>
        <dbReference type="Proteomes" id="UP000503447"/>
    </source>
</evidence>
<dbReference type="NCBIfam" id="NF001567">
    <property type="entry name" value="PRK00389.1"/>
    <property type="match status" value="1"/>
</dbReference>
<dbReference type="EC" id="2.1.2.10" evidence="2 7"/>
<evidence type="ECO:0000256" key="5">
    <source>
        <dbReference type="ARBA" id="ARBA00031395"/>
    </source>
</evidence>
<name>A0A6M5YSZ1_9BACT</name>
<dbReference type="RefSeq" id="WP_171472018.1">
    <property type="nucleotide sequence ID" value="NZ_CP053452.2"/>
</dbReference>
<keyword evidence="4 7" id="KW-0808">Transferase</keyword>
<keyword evidence="3 7" id="KW-0032">Aminotransferase</keyword>
<keyword evidence="12" id="KW-1185">Reference proteome</keyword>
<dbReference type="GO" id="GO:0008168">
    <property type="term" value="F:methyltransferase activity"/>
    <property type="evidence" value="ECO:0007669"/>
    <property type="project" value="UniProtKB-KW"/>
</dbReference>
<dbReference type="InterPro" id="IPR022903">
    <property type="entry name" value="GcvT_bac"/>
</dbReference>
<evidence type="ECO:0000256" key="8">
    <source>
        <dbReference type="PIRSR" id="PIRSR006487-1"/>
    </source>
</evidence>
<dbReference type="GO" id="GO:0005960">
    <property type="term" value="C:glycine cleavage complex"/>
    <property type="evidence" value="ECO:0007669"/>
    <property type="project" value="InterPro"/>
</dbReference>
<dbReference type="SUPFAM" id="SSF103025">
    <property type="entry name" value="Folate-binding domain"/>
    <property type="match status" value="1"/>
</dbReference>
<proteinExistence type="inferred from homology"/>
<dbReference type="GO" id="GO:0019464">
    <property type="term" value="P:glycine decarboxylation via glycine cleavage system"/>
    <property type="evidence" value="ECO:0007669"/>
    <property type="project" value="UniProtKB-UniRule"/>
</dbReference>
<dbReference type="Gene3D" id="3.30.1360.120">
    <property type="entry name" value="Probable tRNA modification gtpase trme, domain 1"/>
    <property type="match status" value="1"/>
</dbReference>
<feature type="domain" description="GCVT N-terminal" evidence="9">
    <location>
        <begin position="9"/>
        <end position="260"/>
    </location>
</feature>
<evidence type="ECO:0000256" key="6">
    <source>
        <dbReference type="ARBA" id="ARBA00047665"/>
    </source>
</evidence>
<accession>A0A6M5YSZ1</accession>
<evidence type="ECO:0000256" key="1">
    <source>
        <dbReference type="ARBA" id="ARBA00008609"/>
    </source>
</evidence>
<dbReference type="GO" id="GO:0005829">
    <property type="term" value="C:cytosol"/>
    <property type="evidence" value="ECO:0007669"/>
    <property type="project" value="TreeGrafter"/>
</dbReference>
<dbReference type="PIRSF" id="PIRSF006487">
    <property type="entry name" value="GcvT"/>
    <property type="match status" value="1"/>
</dbReference>
<comment type="similarity">
    <text evidence="1 7">Belongs to the GcvT family.</text>
</comment>
<dbReference type="SUPFAM" id="SSF101790">
    <property type="entry name" value="Aminomethyltransferase beta-barrel domain"/>
    <property type="match status" value="1"/>
</dbReference>
<organism evidence="11 12">
    <name type="scientific">Frigoriglobus tundricola</name>
    <dbReference type="NCBI Taxonomy" id="2774151"/>
    <lineage>
        <taxon>Bacteria</taxon>
        <taxon>Pseudomonadati</taxon>
        <taxon>Planctomycetota</taxon>
        <taxon>Planctomycetia</taxon>
        <taxon>Gemmatales</taxon>
        <taxon>Gemmataceae</taxon>
        <taxon>Frigoriglobus</taxon>
    </lineage>
</organism>
<dbReference type="Pfam" id="PF08669">
    <property type="entry name" value="GCV_T_C"/>
    <property type="match status" value="1"/>
</dbReference>
<sequence>MSANRRTPLYQWHVDHKARMVPFGGWEMPVQYTGIGPEHKAVRSAAGLFDISHMARVSFGGPGALALLEKVFTNSVATMKDGQVRYGLVCKDDGGILDDVLVYKWPYGFAAVINASNREKILAWLDAHRGGLDVQIQDQTFDTTMIAVQGPKSVDLVAGLFAADVSGLKYYYAAPTRYKDKGCVVSRTGYTGEDGFEVMVPNALGVTLWDEFVARGAVPCGLGARDTLRLEAAMPLYGHELNEQTDPIHAGLGWAVKLDKGAFIGRDAIQAATADTQKPVRIGLEIDGKRAAREGCAITDADGAPGGTVTSGSLCPWLDKSLAMGYVAPRVAAPGTALDVDVRGTKLPATVVPLPFYKRKK</sequence>
<dbReference type="KEGG" id="ftj:FTUN_3990"/>
<keyword evidence="11" id="KW-0489">Methyltransferase</keyword>
<evidence type="ECO:0000256" key="7">
    <source>
        <dbReference type="HAMAP-Rule" id="MF_00259"/>
    </source>
</evidence>
<dbReference type="InterPro" id="IPR027266">
    <property type="entry name" value="TrmE/GcvT-like"/>
</dbReference>
<dbReference type="InterPro" id="IPR029043">
    <property type="entry name" value="GcvT/YgfZ_C"/>
</dbReference>
<dbReference type="Gene3D" id="3.30.70.1400">
    <property type="entry name" value="Aminomethyltransferase beta-barrel domains"/>
    <property type="match status" value="1"/>
</dbReference>
<dbReference type="GO" id="GO:0032259">
    <property type="term" value="P:methylation"/>
    <property type="evidence" value="ECO:0007669"/>
    <property type="project" value="UniProtKB-KW"/>
</dbReference>
<gene>
    <name evidence="7" type="primary">gcvT</name>
    <name evidence="11" type="ORF">FTUN_3990</name>
</gene>
<dbReference type="InterPro" id="IPR006222">
    <property type="entry name" value="GCVT_N"/>
</dbReference>
<dbReference type="PANTHER" id="PTHR43757">
    <property type="entry name" value="AMINOMETHYLTRANSFERASE"/>
    <property type="match status" value="1"/>
</dbReference>
<evidence type="ECO:0000256" key="2">
    <source>
        <dbReference type="ARBA" id="ARBA00012616"/>
    </source>
</evidence>
<dbReference type="GO" id="GO:0004047">
    <property type="term" value="F:aminomethyltransferase activity"/>
    <property type="evidence" value="ECO:0007669"/>
    <property type="project" value="UniProtKB-UniRule"/>
</dbReference>
<dbReference type="PANTHER" id="PTHR43757:SF2">
    <property type="entry name" value="AMINOMETHYLTRANSFERASE, MITOCHONDRIAL"/>
    <property type="match status" value="1"/>
</dbReference>
<dbReference type="AlphaFoldDB" id="A0A6M5YSZ1"/>
<dbReference type="InterPro" id="IPR028896">
    <property type="entry name" value="GcvT/YgfZ/DmdA"/>
</dbReference>
<dbReference type="Gene3D" id="2.40.30.110">
    <property type="entry name" value="Aminomethyltransferase beta-barrel domains"/>
    <property type="match status" value="1"/>
</dbReference>
<dbReference type="HAMAP" id="MF_00259">
    <property type="entry name" value="GcvT"/>
    <property type="match status" value="1"/>
</dbReference>
<dbReference type="Pfam" id="PF01571">
    <property type="entry name" value="GCV_T"/>
    <property type="match status" value="1"/>
</dbReference>
<dbReference type="InterPro" id="IPR013977">
    <property type="entry name" value="GcvT_C"/>
</dbReference>
<protein>
    <recommendedName>
        <fullName evidence="2 7">Aminomethyltransferase</fullName>
        <ecNumber evidence="2 7">2.1.2.10</ecNumber>
    </recommendedName>
    <alternativeName>
        <fullName evidence="5 7">Glycine cleavage system T protein</fullName>
    </alternativeName>
</protein>
<dbReference type="Proteomes" id="UP000503447">
    <property type="component" value="Chromosome"/>
</dbReference>
<feature type="binding site" evidence="8">
    <location>
        <position position="197"/>
    </location>
    <ligand>
        <name>substrate</name>
    </ligand>
</feature>
<dbReference type="Gene3D" id="4.10.1250.10">
    <property type="entry name" value="Aminomethyltransferase fragment"/>
    <property type="match status" value="1"/>
</dbReference>
<dbReference type="EMBL" id="CP053452">
    <property type="protein sequence ID" value="QJW96433.1"/>
    <property type="molecule type" value="Genomic_DNA"/>
</dbReference>
<comment type="function">
    <text evidence="7">The glycine cleavage system catalyzes the degradation of glycine.</text>
</comment>
<dbReference type="GO" id="GO:0008483">
    <property type="term" value="F:transaminase activity"/>
    <property type="evidence" value="ECO:0007669"/>
    <property type="project" value="UniProtKB-KW"/>
</dbReference>